<dbReference type="AlphaFoldDB" id="A0AAU8FLM6"/>
<dbReference type="EMBL" id="CP159289">
    <property type="protein sequence ID" value="XCH24860.1"/>
    <property type="molecule type" value="Genomic_DNA"/>
</dbReference>
<evidence type="ECO:0000313" key="1">
    <source>
        <dbReference type="EMBL" id="XCH24860.1"/>
    </source>
</evidence>
<accession>A0AAU8FLM6</accession>
<reference evidence="1" key="1">
    <citation type="submission" date="2024-06" db="EMBL/GenBank/DDBJ databases">
        <title>Sequencing and assembly of the genome of Dyadobacter sp. strain 676, a symbiont of Cyamopsis tetragonoloba.</title>
        <authorList>
            <person name="Guro P."/>
            <person name="Sazanova A."/>
            <person name="Kuznetsova I."/>
            <person name="Belimov A."/>
            <person name="Safronova V."/>
        </authorList>
    </citation>
    <scope>NUCLEOTIDE SEQUENCE</scope>
    <source>
        <strain evidence="1">676</strain>
    </source>
</reference>
<protein>
    <submittedName>
        <fullName evidence="1">Uncharacterized protein</fullName>
    </submittedName>
</protein>
<dbReference type="RefSeq" id="WP_353720167.1">
    <property type="nucleotide sequence ID" value="NZ_CP159289.1"/>
</dbReference>
<name>A0AAU8FLM6_9BACT</name>
<organism evidence="1">
    <name type="scientific">Dyadobacter sp. 676</name>
    <dbReference type="NCBI Taxonomy" id="3088362"/>
    <lineage>
        <taxon>Bacteria</taxon>
        <taxon>Pseudomonadati</taxon>
        <taxon>Bacteroidota</taxon>
        <taxon>Cytophagia</taxon>
        <taxon>Cytophagales</taxon>
        <taxon>Spirosomataceae</taxon>
        <taxon>Dyadobacter</taxon>
    </lineage>
</organism>
<proteinExistence type="predicted"/>
<gene>
    <name evidence="1" type="ORF">ABV298_00055</name>
</gene>
<sequence>MPVGGPFTWGEWNVYVVQVNYDPPVLGPQGTDNIDVPAPGVDRFSRIKRVIISQDVAPVKISVNVDPGVDGQIGVFSYNSDLANPTDASPVSLTIFIED</sequence>